<protein>
    <recommendedName>
        <fullName evidence="8">Abasic site processing protein</fullName>
        <ecNumber evidence="8">3.4.-.-</ecNumber>
    </recommendedName>
</protein>
<keyword evidence="10" id="KW-1185">Reference proteome</keyword>
<dbReference type="GO" id="GO:0006508">
    <property type="term" value="P:proteolysis"/>
    <property type="evidence" value="ECO:0007669"/>
    <property type="project" value="UniProtKB-KW"/>
</dbReference>
<dbReference type="GO" id="GO:0008233">
    <property type="term" value="F:peptidase activity"/>
    <property type="evidence" value="ECO:0007669"/>
    <property type="project" value="UniProtKB-KW"/>
</dbReference>
<organism evidence="9 10">
    <name type="scientific">Edaphobacter aggregans</name>
    <dbReference type="NCBI Taxonomy" id="570835"/>
    <lineage>
        <taxon>Bacteria</taxon>
        <taxon>Pseudomonadati</taxon>
        <taxon>Acidobacteriota</taxon>
        <taxon>Terriglobia</taxon>
        <taxon>Terriglobales</taxon>
        <taxon>Acidobacteriaceae</taxon>
        <taxon>Edaphobacter</taxon>
    </lineage>
</organism>
<dbReference type="GO" id="GO:0106300">
    <property type="term" value="P:protein-DNA covalent cross-linking repair"/>
    <property type="evidence" value="ECO:0007669"/>
    <property type="project" value="InterPro"/>
</dbReference>
<evidence type="ECO:0000313" key="9">
    <source>
        <dbReference type="EMBL" id="RSL18969.1"/>
    </source>
</evidence>
<evidence type="ECO:0000256" key="3">
    <source>
        <dbReference type="ARBA" id="ARBA00022763"/>
    </source>
</evidence>
<keyword evidence="3" id="KW-0227">DNA damage</keyword>
<gene>
    <name evidence="9" type="ORF">EDE15_4579</name>
</gene>
<dbReference type="InterPro" id="IPR036590">
    <property type="entry name" value="SRAP-like"/>
</dbReference>
<keyword evidence="2 8" id="KW-0645">Protease</keyword>
<name>A0A3R9QKV7_9BACT</name>
<dbReference type="Proteomes" id="UP000269669">
    <property type="component" value="Unassembled WGS sequence"/>
</dbReference>
<keyword evidence="6" id="KW-0238">DNA-binding</keyword>
<dbReference type="AlphaFoldDB" id="A0A3R9QKV7"/>
<evidence type="ECO:0000256" key="4">
    <source>
        <dbReference type="ARBA" id="ARBA00022801"/>
    </source>
</evidence>
<dbReference type="GO" id="GO:0016829">
    <property type="term" value="F:lyase activity"/>
    <property type="evidence" value="ECO:0007669"/>
    <property type="project" value="UniProtKB-KW"/>
</dbReference>
<evidence type="ECO:0000256" key="6">
    <source>
        <dbReference type="ARBA" id="ARBA00023125"/>
    </source>
</evidence>
<keyword evidence="5" id="KW-0190">Covalent protein-DNA linkage</keyword>
<keyword evidence="4 8" id="KW-0378">Hydrolase</keyword>
<dbReference type="EMBL" id="RSDW01000001">
    <property type="protein sequence ID" value="RSL18969.1"/>
    <property type="molecule type" value="Genomic_DNA"/>
</dbReference>
<dbReference type="Pfam" id="PF02586">
    <property type="entry name" value="SRAP"/>
    <property type="match status" value="1"/>
</dbReference>
<dbReference type="OrthoDB" id="9782620at2"/>
<sequence>MCGRYRRRSDKQRIAEAFQVRANLDDLNFSAEDDITPGSFQPVVFTNDEGDRSVELMYWGFTFPQRFTFNTRSDGILKTGLWKTSFEERRCIVPADSFFEWKRLHKKNNPKYEITIPGREPFALAGTWSMWKNKAGDYVPTVSVITSEPNEAMAEIHDRQPVILEPRDYAEWFAPTVRPPLHLLRIIPSEQMNIQLLEAHNMQLPLNSA</sequence>
<proteinExistence type="inferred from homology"/>
<evidence type="ECO:0000256" key="1">
    <source>
        <dbReference type="ARBA" id="ARBA00008136"/>
    </source>
</evidence>
<dbReference type="InterPro" id="IPR003738">
    <property type="entry name" value="SRAP"/>
</dbReference>
<reference evidence="9 10" key="1">
    <citation type="submission" date="2018-12" db="EMBL/GenBank/DDBJ databases">
        <title>Sequencing of bacterial isolates from soil warming experiment in Harvard Forest, Massachusetts, USA.</title>
        <authorList>
            <person name="Deangelis K."/>
        </authorList>
    </citation>
    <scope>NUCLEOTIDE SEQUENCE [LARGE SCALE GENOMIC DNA]</scope>
    <source>
        <strain evidence="9 10">EB153</strain>
    </source>
</reference>
<keyword evidence="7" id="KW-0456">Lyase</keyword>
<dbReference type="PANTHER" id="PTHR13604">
    <property type="entry name" value="DC12-RELATED"/>
    <property type="match status" value="1"/>
</dbReference>
<evidence type="ECO:0000256" key="5">
    <source>
        <dbReference type="ARBA" id="ARBA00023124"/>
    </source>
</evidence>
<evidence type="ECO:0000256" key="2">
    <source>
        <dbReference type="ARBA" id="ARBA00022670"/>
    </source>
</evidence>
<evidence type="ECO:0000256" key="8">
    <source>
        <dbReference type="RuleBase" id="RU364100"/>
    </source>
</evidence>
<accession>A0A3R9QKV7</accession>
<comment type="caution">
    <text evidence="9">The sequence shown here is derived from an EMBL/GenBank/DDBJ whole genome shotgun (WGS) entry which is preliminary data.</text>
</comment>
<dbReference type="RefSeq" id="WP_125487241.1">
    <property type="nucleotide sequence ID" value="NZ_RSDW01000001.1"/>
</dbReference>
<dbReference type="PANTHER" id="PTHR13604:SF0">
    <property type="entry name" value="ABASIC SITE PROCESSING PROTEIN HMCES"/>
    <property type="match status" value="1"/>
</dbReference>
<dbReference type="EC" id="3.4.-.-" evidence="8"/>
<evidence type="ECO:0000313" key="10">
    <source>
        <dbReference type="Proteomes" id="UP000269669"/>
    </source>
</evidence>
<dbReference type="SUPFAM" id="SSF143081">
    <property type="entry name" value="BB1717-like"/>
    <property type="match status" value="1"/>
</dbReference>
<dbReference type="Gene3D" id="3.90.1680.10">
    <property type="entry name" value="SOS response associated peptidase-like"/>
    <property type="match status" value="1"/>
</dbReference>
<dbReference type="GO" id="GO:0003697">
    <property type="term" value="F:single-stranded DNA binding"/>
    <property type="evidence" value="ECO:0007669"/>
    <property type="project" value="InterPro"/>
</dbReference>
<comment type="similarity">
    <text evidence="1 8">Belongs to the SOS response-associated peptidase family.</text>
</comment>
<evidence type="ECO:0000256" key="7">
    <source>
        <dbReference type="ARBA" id="ARBA00023239"/>
    </source>
</evidence>